<evidence type="ECO:0000313" key="2">
    <source>
        <dbReference type="EMBL" id="ABU58542.1"/>
    </source>
</evidence>
<evidence type="ECO:0000313" key="3">
    <source>
        <dbReference type="Proteomes" id="UP000000263"/>
    </source>
</evidence>
<dbReference type="SUPFAM" id="SSF81301">
    <property type="entry name" value="Nucleotidyltransferase"/>
    <property type="match status" value="1"/>
</dbReference>
<name>A7NLZ4_ROSCS</name>
<keyword evidence="3" id="KW-1185">Reference proteome</keyword>
<dbReference type="InterPro" id="IPR052930">
    <property type="entry name" value="TA_antitoxin_MntA"/>
</dbReference>
<dbReference type="OrthoDB" id="9809668at2"/>
<dbReference type="AlphaFoldDB" id="A7NLZ4"/>
<protein>
    <submittedName>
        <fullName evidence="2">DNA polymerase beta domain protein region</fullName>
    </submittedName>
</protein>
<dbReference type="Pfam" id="PF01909">
    <property type="entry name" value="NTP_transf_2"/>
    <property type="match status" value="1"/>
</dbReference>
<dbReference type="eggNOG" id="COG1669">
    <property type="taxonomic scope" value="Bacteria"/>
</dbReference>
<gene>
    <name evidence="2" type="ordered locus">Rcas_2462</name>
</gene>
<dbReference type="Gene3D" id="3.30.460.10">
    <property type="entry name" value="Beta Polymerase, domain 2"/>
    <property type="match status" value="1"/>
</dbReference>
<evidence type="ECO:0000259" key="1">
    <source>
        <dbReference type="Pfam" id="PF01909"/>
    </source>
</evidence>
<accession>A7NLZ4</accession>
<dbReference type="KEGG" id="rca:Rcas_2462"/>
<dbReference type="HOGENOM" id="CLU_130257_10_3_0"/>
<dbReference type="InterPro" id="IPR043519">
    <property type="entry name" value="NT_sf"/>
</dbReference>
<sequence>MKTLTEIRRLLDAHRDTLTSRFGVQRIAIFGSYARQEQTPLSDVDIAVELERPLGWEIVDLHDYLEEILHARVDLVPIEALKRKPYLWAFIEKDFVHA</sequence>
<dbReference type="PANTHER" id="PTHR43852">
    <property type="entry name" value="NUCLEOTIDYLTRANSFERASE"/>
    <property type="match status" value="1"/>
</dbReference>
<organism evidence="2 3">
    <name type="scientific">Roseiflexus castenholzii (strain DSM 13941 / HLO8)</name>
    <dbReference type="NCBI Taxonomy" id="383372"/>
    <lineage>
        <taxon>Bacteria</taxon>
        <taxon>Bacillati</taxon>
        <taxon>Chloroflexota</taxon>
        <taxon>Chloroflexia</taxon>
        <taxon>Chloroflexales</taxon>
        <taxon>Roseiflexineae</taxon>
        <taxon>Roseiflexaceae</taxon>
        <taxon>Roseiflexus</taxon>
    </lineage>
</organism>
<dbReference type="EMBL" id="CP000804">
    <property type="protein sequence ID" value="ABU58542.1"/>
    <property type="molecule type" value="Genomic_DNA"/>
</dbReference>
<dbReference type="InterPro" id="IPR002934">
    <property type="entry name" value="Polymerase_NTP_transf_dom"/>
</dbReference>
<dbReference type="GO" id="GO:0016779">
    <property type="term" value="F:nucleotidyltransferase activity"/>
    <property type="evidence" value="ECO:0007669"/>
    <property type="project" value="InterPro"/>
</dbReference>
<reference evidence="2 3" key="1">
    <citation type="submission" date="2007-08" db="EMBL/GenBank/DDBJ databases">
        <title>Complete sequence of Roseiflexus castenholzii DSM 13941.</title>
        <authorList>
            <consortium name="US DOE Joint Genome Institute"/>
            <person name="Copeland A."/>
            <person name="Lucas S."/>
            <person name="Lapidus A."/>
            <person name="Barry K."/>
            <person name="Glavina del Rio T."/>
            <person name="Dalin E."/>
            <person name="Tice H."/>
            <person name="Pitluck S."/>
            <person name="Thompson L.S."/>
            <person name="Brettin T."/>
            <person name="Bruce D."/>
            <person name="Detter J.C."/>
            <person name="Han C."/>
            <person name="Tapia R."/>
            <person name="Schmutz J."/>
            <person name="Larimer F."/>
            <person name="Land M."/>
            <person name="Hauser L."/>
            <person name="Kyrpides N."/>
            <person name="Mikhailova N."/>
            <person name="Bryant D.A."/>
            <person name="Hanada S."/>
            <person name="Tsukatani Y."/>
            <person name="Richardson P."/>
        </authorList>
    </citation>
    <scope>NUCLEOTIDE SEQUENCE [LARGE SCALE GENOMIC DNA]</scope>
    <source>
        <strain evidence="3">DSM 13941 / HLO8</strain>
    </source>
</reference>
<proteinExistence type="predicted"/>
<dbReference type="CDD" id="cd05403">
    <property type="entry name" value="NT_KNTase_like"/>
    <property type="match status" value="1"/>
</dbReference>
<dbReference type="PANTHER" id="PTHR43852:SF2">
    <property type="entry name" value="PROTEIN ADENYLYLTRANSFERASE MNTA"/>
    <property type="match status" value="1"/>
</dbReference>
<dbReference type="RefSeq" id="WP_012120966.1">
    <property type="nucleotide sequence ID" value="NC_009767.1"/>
</dbReference>
<dbReference type="Proteomes" id="UP000000263">
    <property type="component" value="Chromosome"/>
</dbReference>
<feature type="domain" description="Polymerase nucleotidyl transferase" evidence="1">
    <location>
        <begin position="13"/>
        <end position="93"/>
    </location>
</feature>
<dbReference type="STRING" id="383372.Rcas_2462"/>